<dbReference type="Proteomes" id="UP001470230">
    <property type="component" value="Unassembled WGS sequence"/>
</dbReference>
<reference evidence="2 3" key="1">
    <citation type="submission" date="2024-04" db="EMBL/GenBank/DDBJ databases">
        <title>Tritrichomonas musculus Genome.</title>
        <authorList>
            <person name="Alves-Ferreira E."/>
            <person name="Grigg M."/>
            <person name="Lorenzi H."/>
            <person name="Galac M."/>
        </authorList>
    </citation>
    <scope>NUCLEOTIDE SEQUENCE [LARGE SCALE GENOMIC DNA]</scope>
    <source>
        <strain evidence="2 3">EAF2021</strain>
    </source>
</reference>
<evidence type="ECO:0000256" key="1">
    <source>
        <dbReference type="SAM" id="MobiDB-lite"/>
    </source>
</evidence>
<sequence>MKVSHTKGNKKAKVSKKTAAQTVPNFNINQDLVNYFQRQNSENQNNTENQNDTENQNPLTVESALESIKRYSQRPSQKVTDQGSTIDDQTFEEFFSQGSQEQAPKIENTVTYYSGNGSQSPKTHASSPGDALLKQLKGPKKWNHQNPPYSQKVPPKDTIDHDTMEKCLSQNFQPLTIDDDVLSKFDEQHLKNFFFTTKYQPNISEGVVESHIHMLDTNANRFFNVFLPSPAGQRERWDVIDFHVRYSLFVTSGRVTDPFFEEKFTEEELKMNGITGAMLHSNPTRFGTFLTEAEWKQLFQLYYKSMRRIYGFIQEDEVLRQRKLRDWKKIMSRMVPRIEKMIDKFDTFIRQYRFPPEIPQDIQDVYHYCKNPKYKLPPDWCISIKKKK</sequence>
<name>A0ABR2HWR8_9EUKA</name>
<evidence type="ECO:0000313" key="2">
    <source>
        <dbReference type="EMBL" id="KAK8853967.1"/>
    </source>
</evidence>
<feature type="compositionally biased region" description="Basic residues" evidence="1">
    <location>
        <begin position="1"/>
        <end position="16"/>
    </location>
</feature>
<proteinExistence type="predicted"/>
<gene>
    <name evidence="2" type="ORF">M9Y10_016516</name>
</gene>
<protein>
    <submittedName>
        <fullName evidence="2">Uncharacterized protein</fullName>
    </submittedName>
</protein>
<feature type="region of interest" description="Disordered" evidence="1">
    <location>
        <begin position="1"/>
        <end position="28"/>
    </location>
</feature>
<dbReference type="EMBL" id="JAPFFF010000021">
    <property type="protein sequence ID" value="KAK8853967.1"/>
    <property type="molecule type" value="Genomic_DNA"/>
</dbReference>
<organism evidence="2 3">
    <name type="scientific">Tritrichomonas musculus</name>
    <dbReference type="NCBI Taxonomy" id="1915356"/>
    <lineage>
        <taxon>Eukaryota</taxon>
        <taxon>Metamonada</taxon>
        <taxon>Parabasalia</taxon>
        <taxon>Tritrichomonadida</taxon>
        <taxon>Tritrichomonadidae</taxon>
        <taxon>Tritrichomonas</taxon>
    </lineage>
</organism>
<feature type="compositionally biased region" description="Polar residues" evidence="1">
    <location>
        <begin position="18"/>
        <end position="28"/>
    </location>
</feature>
<comment type="caution">
    <text evidence="2">The sequence shown here is derived from an EMBL/GenBank/DDBJ whole genome shotgun (WGS) entry which is preliminary data.</text>
</comment>
<accession>A0ABR2HWR8</accession>
<evidence type="ECO:0000313" key="3">
    <source>
        <dbReference type="Proteomes" id="UP001470230"/>
    </source>
</evidence>
<keyword evidence="3" id="KW-1185">Reference proteome</keyword>